<accession>A0A6A3L501</accession>
<organism evidence="1 2">
    <name type="scientific">Phytophthora fragariae</name>
    <dbReference type="NCBI Taxonomy" id="53985"/>
    <lineage>
        <taxon>Eukaryota</taxon>
        <taxon>Sar</taxon>
        <taxon>Stramenopiles</taxon>
        <taxon>Oomycota</taxon>
        <taxon>Peronosporomycetes</taxon>
        <taxon>Peronosporales</taxon>
        <taxon>Peronosporaceae</taxon>
        <taxon>Phytophthora</taxon>
    </lineage>
</organism>
<dbReference type="EMBL" id="QXFW01000381">
    <property type="protein sequence ID" value="KAE9014099.1"/>
    <property type="molecule type" value="Genomic_DNA"/>
</dbReference>
<comment type="caution">
    <text evidence="1">The sequence shown here is derived from an EMBL/GenBank/DDBJ whole genome shotgun (WGS) entry which is preliminary data.</text>
</comment>
<reference evidence="1 2" key="1">
    <citation type="submission" date="2018-09" db="EMBL/GenBank/DDBJ databases">
        <title>Genomic investigation of the strawberry pathogen Phytophthora fragariae indicates pathogenicity is determined by transcriptional variation in three key races.</title>
        <authorList>
            <person name="Adams T.M."/>
            <person name="Armitage A.D."/>
            <person name="Sobczyk M.K."/>
            <person name="Bates H.J."/>
            <person name="Dunwell J.M."/>
            <person name="Nellist C.F."/>
            <person name="Harrison R.J."/>
        </authorList>
    </citation>
    <scope>NUCLEOTIDE SEQUENCE [LARGE SCALE GENOMIC DNA]</scope>
    <source>
        <strain evidence="1 2">SCRP245</strain>
    </source>
</reference>
<proteinExistence type="predicted"/>
<protein>
    <submittedName>
        <fullName evidence="1">Uncharacterized protein</fullName>
    </submittedName>
</protein>
<feature type="non-terminal residue" evidence="1">
    <location>
        <position position="1"/>
    </location>
</feature>
<dbReference type="Proteomes" id="UP000460718">
    <property type="component" value="Unassembled WGS sequence"/>
</dbReference>
<sequence length="13" mass="1361">VLAALHDSVALHD</sequence>
<name>A0A6A3L501_9STRA</name>
<evidence type="ECO:0000313" key="1">
    <source>
        <dbReference type="EMBL" id="KAE9014099.1"/>
    </source>
</evidence>
<gene>
    <name evidence="1" type="ORF">PF011_g8199</name>
</gene>
<evidence type="ECO:0000313" key="2">
    <source>
        <dbReference type="Proteomes" id="UP000460718"/>
    </source>
</evidence>